<keyword evidence="2" id="KW-0597">Phosphoprotein</keyword>
<dbReference type="Proteomes" id="UP000189674">
    <property type="component" value="Chromosome"/>
</dbReference>
<gene>
    <name evidence="7" type="ORF">STSP2_00505</name>
</gene>
<dbReference type="STRING" id="1936003.STSP2_00505"/>
<organism evidence="7 8">
    <name type="scientific">Anaerohalosphaera lusitana</name>
    <dbReference type="NCBI Taxonomy" id="1936003"/>
    <lineage>
        <taxon>Bacteria</taxon>
        <taxon>Pseudomonadati</taxon>
        <taxon>Planctomycetota</taxon>
        <taxon>Phycisphaerae</taxon>
        <taxon>Sedimentisphaerales</taxon>
        <taxon>Anaerohalosphaeraceae</taxon>
        <taxon>Anaerohalosphaera</taxon>
    </lineage>
</organism>
<evidence type="ECO:0000256" key="2">
    <source>
        <dbReference type="ARBA" id="ARBA00022553"/>
    </source>
</evidence>
<keyword evidence="8" id="KW-1185">Reference proteome</keyword>
<dbReference type="RefSeq" id="WP_146659541.1">
    <property type="nucleotide sequence ID" value="NZ_CP019791.1"/>
</dbReference>
<name>A0A1U9NHG4_9BACT</name>
<evidence type="ECO:0000313" key="8">
    <source>
        <dbReference type="Proteomes" id="UP000189674"/>
    </source>
</evidence>
<evidence type="ECO:0000259" key="6">
    <source>
        <dbReference type="SMART" id="SM00900"/>
    </source>
</evidence>
<accession>A0A1U9NHG4</accession>
<reference evidence="8" key="1">
    <citation type="submission" date="2017-02" db="EMBL/GenBank/DDBJ databases">
        <title>Comparative genomics and description of representatives of a novel lineage of planctomycetes thriving in anoxic sediments.</title>
        <authorList>
            <person name="Spring S."/>
            <person name="Bunk B."/>
            <person name="Sproer C."/>
        </authorList>
    </citation>
    <scope>NUCLEOTIDE SEQUENCE [LARGE SCALE GENOMIC DNA]</scope>
    <source>
        <strain evidence="8">ST-NAGAB-D1</strain>
    </source>
</reference>
<dbReference type="GO" id="GO:0009055">
    <property type="term" value="F:electron transfer activity"/>
    <property type="evidence" value="ECO:0007669"/>
    <property type="project" value="InterPro"/>
</dbReference>
<dbReference type="AlphaFoldDB" id="A0A1U9NHG4"/>
<dbReference type="GO" id="GO:0022900">
    <property type="term" value="P:electron transport chain"/>
    <property type="evidence" value="ECO:0007669"/>
    <property type="project" value="InterPro"/>
</dbReference>
<dbReference type="InterPro" id="IPR007329">
    <property type="entry name" value="FMN-bd"/>
</dbReference>
<dbReference type="Pfam" id="PF04205">
    <property type="entry name" value="FMN_bind"/>
    <property type="match status" value="1"/>
</dbReference>
<keyword evidence="1" id="KW-0813">Transport</keyword>
<dbReference type="InterPro" id="IPR010209">
    <property type="entry name" value="Ion_transpt_RnfG/RsxG"/>
</dbReference>
<dbReference type="PANTHER" id="PTHR36118">
    <property type="entry name" value="ION-TRANSLOCATING OXIDOREDUCTASE COMPLEX SUBUNIT G"/>
    <property type="match status" value="1"/>
</dbReference>
<dbReference type="GO" id="GO:0005886">
    <property type="term" value="C:plasma membrane"/>
    <property type="evidence" value="ECO:0007669"/>
    <property type="project" value="InterPro"/>
</dbReference>
<feature type="domain" description="FMN-binding" evidence="6">
    <location>
        <begin position="103"/>
        <end position="195"/>
    </location>
</feature>
<evidence type="ECO:0000256" key="1">
    <source>
        <dbReference type="ARBA" id="ARBA00022448"/>
    </source>
</evidence>
<keyword evidence="4" id="KW-0288">FMN</keyword>
<sequence>MRNIKFFFRQSWLVIVASFAFGGLLALTNAALQPRIQANLIAKFNRTAGNLLPDAKNFEVPQAFEDLEKIKTDSGDELSIQIKKAIDAEGNLVGWAFTAKGPGFADMIELVIATGPKLESIKGFGVLKSNETPGFGDQINNDFYQDQFHGAPTASLELSKIGDASKIDNTIVAITGATVTSDAVVNIFNTYLPEVKELLAENQQI</sequence>
<keyword evidence="5" id="KW-0249">Electron transport</keyword>
<evidence type="ECO:0000256" key="4">
    <source>
        <dbReference type="ARBA" id="ARBA00022643"/>
    </source>
</evidence>
<dbReference type="PANTHER" id="PTHR36118:SF1">
    <property type="entry name" value="ION-TRANSLOCATING OXIDOREDUCTASE COMPLEX SUBUNIT G"/>
    <property type="match status" value="1"/>
</dbReference>
<protein>
    <submittedName>
        <fullName evidence="7">Na(+)-translocating NADH-quinone reductase subunit C</fullName>
    </submittedName>
</protein>
<evidence type="ECO:0000313" key="7">
    <source>
        <dbReference type="EMBL" id="AQT67361.1"/>
    </source>
</evidence>
<dbReference type="KEGG" id="alus:STSP2_00505"/>
<dbReference type="SMART" id="SM00900">
    <property type="entry name" value="FMN_bind"/>
    <property type="match status" value="1"/>
</dbReference>
<keyword evidence="3" id="KW-0285">Flavoprotein</keyword>
<dbReference type="EMBL" id="CP019791">
    <property type="protein sequence ID" value="AQT67361.1"/>
    <property type="molecule type" value="Genomic_DNA"/>
</dbReference>
<evidence type="ECO:0000256" key="3">
    <source>
        <dbReference type="ARBA" id="ARBA00022630"/>
    </source>
</evidence>
<dbReference type="OrthoDB" id="9794010at2"/>
<dbReference type="PIRSF" id="PIRSF006091">
    <property type="entry name" value="E_trnsport_RnfG"/>
    <property type="match status" value="1"/>
</dbReference>
<proteinExistence type="predicted"/>
<evidence type="ECO:0000256" key="5">
    <source>
        <dbReference type="ARBA" id="ARBA00022982"/>
    </source>
</evidence>
<dbReference type="GO" id="GO:0010181">
    <property type="term" value="F:FMN binding"/>
    <property type="evidence" value="ECO:0007669"/>
    <property type="project" value="InterPro"/>
</dbReference>